<dbReference type="EMBL" id="JAPWTJ010000107">
    <property type="protein sequence ID" value="KAJ8982787.1"/>
    <property type="molecule type" value="Genomic_DNA"/>
</dbReference>
<accession>A0ABQ9JYF2</accession>
<protein>
    <recommendedName>
        <fullName evidence="3">Peptidase A2 domain-containing protein</fullName>
    </recommendedName>
</protein>
<evidence type="ECO:0008006" key="3">
    <source>
        <dbReference type="Google" id="ProtNLM"/>
    </source>
</evidence>
<comment type="caution">
    <text evidence="1">The sequence shown here is derived from an EMBL/GenBank/DDBJ whole genome shotgun (WGS) entry which is preliminary data.</text>
</comment>
<evidence type="ECO:0000313" key="2">
    <source>
        <dbReference type="Proteomes" id="UP001162164"/>
    </source>
</evidence>
<organism evidence="1 2">
    <name type="scientific">Molorchus minor</name>
    <dbReference type="NCBI Taxonomy" id="1323400"/>
    <lineage>
        <taxon>Eukaryota</taxon>
        <taxon>Metazoa</taxon>
        <taxon>Ecdysozoa</taxon>
        <taxon>Arthropoda</taxon>
        <taxon>Hexapoda</taxon>
        <taxon>Insecta</taxon>
        <taxon>Pterygota</taxon>
        <taxon>Neoptera</taxon>
        <taxon>Endopterygota</taxon>
        <taxon>Coleoptera</taxon>
        <taxon>Polyphaga</taxon>
        <taxon>Cucujiformia</taxon>
        <taxon>Chrysomeloidea</taxon>
        <taxon>Cerambycidae</taxon>
        <taxon>Lamiinae</taxon>
        <taxon>Monochamini</taxon>
        <taxon>Molorchus</taxon>
    </lineage>
</organism>
<name>A0ABQ9JYF2_9CUCU</name>
<keyword evidence="2" id="KW-1185">Reference proteome</keyword>
<gene>
    <name evidence="1" type="ORF">NQ317_018488</name>
</gene>
<evidence type="ECO:0000313" key="1">
    <source>
        <dbReference type="EMBL" id="KAJ8982787.1"/>
    </source>
</evidence>
<proteinExistence type="predicted"/>
<sequence length="182" mass="20275">MTSLLSNQVFYSTNNIQILLSTAVVQVLDYQGKIHEIRALLDSGSQSNFVTEPFCPHYHFNKNALNIPPNIQLADPNFDQSGEIELLIGAETFYDLLCIGQVKLGKPNRLCSGHDSGWVVSGPLNSLEINKQTSKAICGFVSTTKIDANLTKFWEIENVDNAQVFSNKKNRAKFISKKKHST</sequence>
<reference evidence="1" key="1">
    <citation type="journal article" date="2023" name="Insect Mol. Biol.">
        <title>Genome sequencing provides insights into the evolution of gene families encoding plant cell wall-degrading enzymes in longhorned beetles.</title>
        <authorList>
            <person name="Shin N.R."/>
            <person name="Okamura Y."/>
            <person name="Kirsch R."/>
            <person name="Pauchet Y."/>
        </authorList>
    </citation>
    <scope>NUCLEOTIDE SEQUENCE</scope>
    <source>
        <strain evidence="1">MMC_N1</strain>
    </source>
</reference>
<dbReference type="Proteomes" id="UP001162164">
    <property type="component" value="Unassembled WGS sequence"/>
</dbReference>